<dbReference type="AlphaFoldDB" id="A0A410MBM4"/>
<evidence type="ECO:0000256" key="1">
    <source>
        <dbReference type="SAM" id="Phobius"/>
    </source>
</evidence>
<dbReference type="OrthoDB" id="2082701at2"/>
<protein>
    <recommendedName>
        <fullName evidence="4">Bacterial Pleckstrin homology domain-containing protein</fullName>
    </recommendedName>
</protein>
<evidence type="ECO:0008006" key="4">
    <source>
        <dbReference type="Google" id="ProtNLM"/>
    </source>
</evidence>
<organism evidence="2 3">
    <name type="scientific">Halobacillus litoralis</name>
    <dbReference type="NCBI Taxonomy" id="45668"/>
    <lineage>
        <taxon>Bacteria</taxon>
        <taxon>Bacillati</taxon>
        <taxon>Bacillota</taxon>
        <taxon>Bacilli</taxon>
        <taxon>Bacillales</taxon>
        <taxon>Bacillaceae</taxon>
        <taxon>Halobacillus</taxon>
    </lineage>
</organism>
<dbReference type="RefSeq" id="WP_128524304.1">
    <property type="nucleotide sequence ID" value="NZ_CP026118.1"/>
</dbReference>
<feature type="transmembrane region" description="Helical" evidence="1">
    <location>
        <begin position="115"/>
        <end position="139"/>
    </location>
</feature>
<feature type="transmembrane region" description="Helical" evidence="1">
    <location>
        <begin position="83"/>
        <end position="103"/>
    </location>
</feature>
<gene>
    <name evidence="2" type="ORF">HLI_07380</name>
</gene>
<dbReference type="Proteomes" id="UP000287756">
    <property type="component" value="Chromosome"/>
</dbReference>
<keyword evidence="1" id="KW-1133">Transmembrane helix</keyword>
<dbReference type="EMBL" id="CP026118">
    <property type="protein sequence ID" value="QAS52056.1"/>
    <property type="molecule type" value="Genomic_DNA"/>
</dbReference>
<reference evidence="2 3" key="1">
    <citation type="submission" date="2018-01" db="EMBL/GenBank/DDBJ databases">
        <title>The whole genome sequencing and assembly of Halobacillus litoralis ERB031 strain.</title>
        <authorList>
            <person name="Lee S.-J."/>
            <person name="Park M.-K."/>
            <person name="Kim J.-Y."/>
            <person name="Lee Y.-J."/>
            <person name="Yi H."/>
            <person name="Bahn Y.-S."/>
            <person name="Kim J.F."/>
            <person name="Lee D.-W."/>
        </authorList>
    </citation>
    <scope>NUCLEOTIDE SEQUENCE [LARGE SCALE GENOMIC DNA]</scope>
    <source>
        <strain evidence="2 3">ERB 031</strain>
    </source>
</reference>
<keyword evidence="1" id="KW-0472">Membrane</keyword>
<feature type="transmembrane region" description="Helical" evidence="1">
    <location>
        <begin position="6"/>
        <end position="28"/>
    </location>
</feature>
<accession>A0A410MBM4</accession>
<feature type="transmembrane region" description="Helical" evidence="1">
    <location>
        <begin position="49"/>
        <end position="71"/>
    </location>
</feature>
<evidence type="ECO:0000313" key="3">
    <source>
        <dbReference type="Proteomes" id="UP000287756"/>
    </source>
</evidence>
<evidence type="ECO:0000313" key="2">
    <source>
        <dbReference type="EMBL" id="QAS52056.1"/>
    </source>
</evidence>
<keyword evidence="1" id="KW-0812">Transmembrane</keyword>
<name>A0A410MBM4_9BACI</name>
<sequence length="248" mass="27920">MIDTGRIVFIIVMVWSLIIYGGLTYLVVKKKEYGLLSGFGSRPEEEKEILIYNGYINALGILLKYTFYLLVLSFLLGLSSVPFGFEVSIGIFSIVLMVGIVWIQRYEVPRKRKKMVWITGIISAATFMFIGGLMALGLMENEVIITEESFEVSGMYGVEWPMEEITSVELLDTMPEIIIKTNGFAAAGQLKGRFRLEDPYNGILLFVQKNEGPFLYVSSKGKDDHLILSRDESSRTKEIYESLMNAGG</sequence>
<dbReference type="KEGG" id="hli:HLI_07380"/>
<proteinExistence type="predicted"/>